<dbReference type="InterPro" id="IPR016084">
    <property type="entry name" value="Haem_Oase-like_multi-hlx"/>
</dbReference>
<dbReference type="EMBL" id="RXLQ01000017">
    <property type="protein sequence ID" value="RSZ56256.1"/>
    <property type="molecule type" value="Genomic_DNA"/>
</dbReference>
<protein>
    <submittedName>
        <fullName evidence="1">Iron-containing redox enzyme family protein</fullName>
    </submittedName>
</protein>
<proteinExistence type="predicted"/>
<gene>
    <name evidence="1" type="ORF">EJB06_25515</name>
</gene>
<dbReference type="Pfam" id="PF14518">
    <property type="entry name" value="Haem_oxygenas_2"/>
    <property type="match status" value="1"/>
</dbReference>
<reference evidence="1 2" key="1">
    <citation type="submission" date="2018-12" db="EMBL/GenBank/DDBJ databases">
        <authorList>
            <person name="Yang E."/>
        </authorList>
    </citation>
    <scope>NUCLEOTIDE SEQUENCE [LARGE SCALE GENOMIC DNA]</scope>
    <source>
        <strain evidence="1 2">SOD</strain>
    </source>
</reference>
<dbReference type="SMART" id="SM01236">
    <property type="entry name" value="Haem_oxygenase_2"/>
    <property type="match status" value="1"/>
</dbReference>
<sequence length="492" mass="54051">MTTLQSTAFAAPLLTAPRHSAPETGSCRALYDTLSQADLADGAEADAQAYLVGQLARAASHPCDLPDNPAGLDGWIAPRGAAIGAAYQQYLAARRDGAARRYFTSKAHALYFLRCVAPTKLVDGAWLYSTLRRWQENDFRPLLKTYVEELGDGLPDKNHVTLYQRLLDNHGCADWDELGGAHFTQGALQLALAYAGERFLPEMIGYNLGYEQLPLHLLITAYELNELGIDPYYFTLHITVDNGSTGHARDAVDALQRVMARAADPAEFYRRVREGYKLNELGENTASVIASFDLEQELVRILAAKAVVGQNMHSDYCRVAGKTINAWLADPEQIPTLLRAFETTGWIKRGAAPHESRFWGLLQGDHAEMFGVFSSYEQQVLADWIASPAQDGEAASASPRVASFRARQRALAPARNAAPAEHRARALIRYPYAGRAGEHEAENDQLRRLEQAVALAPSTSAAMELLIAHMSPARHHTPAGLMATRMFVRLLG</sequence>
<evidence type="ECO:0000313" key="1">
    <source>
        <dbReference type="EMBL" id="RSZ56256.1"/>
    </source>
</evidence>
<dbReference type="Proteomes" id="UP000278085">
    <property type="component" value="Unassembled WGS sequence"/>
</dbReference>
<keyword evidence="2" id="KW-1185">Reference proteome</keyword>
<accession>A0A430HFH4</accession>
<dbReference type="OrthoDB" id="6635957at2"/>
<evidence type="ECO:0000313" key="2">
    <source>
        <dbReference type="Proteomes" id="UP000278085"/>
    </source>
</evidence>
<name>A0A430HFH4_9BURK</name>
<comment type="caution">
    <text evidence="1">The sequence shown here is derived from an EMBL/GenBank/DDBJ whole genome shotgun (WGS) entry which is preliminary data.</text>
</comment>
<dbReference type="AlphaFoldDB" id="A0A430HFH4"/>
<organism evidence="1 2">
    <name type="scientific">Massilia atriviolacea</name>
    <dbReference type="NCBI Taxonomy" id="2495579"/>
    <lineage>
        <taxon>Bacteria</taxon>
        <taxon>Pseudomonadati</taxon>
        <taxon>Pseudomonadota</taxon>
        <taxon>Betaproteobacteria</taxon>
        <taxon>Burkholderiales</taxon>
        <taxon>Oxalobacteraceae</taxon>
        <taxon>Telluria group</taxon>
        <taxon>Massilia</taxon>
    </lineage>
</organism>
<dbReference type="Gene3D" id="1.20.910.10">
    <property type="entry name" value="Heme oxygenase-like"/>
    <property type="match status" value="1"/>
</dbReference>
<dbReference type="RefSeq" id="WP_126076837.1">
    <property type="nucleotide sequence ID" value="NZ_CP051166.1"/>
</dbReference>